<dbReference type="EMBL" id="JAIWYP010000016">
    <property type="protein sequence ID" value="KAH3698113.1"/>
    <property type="molecule type" value="Genomic_DNA"/>
</dbReference>
<reference evidence="1" key="2">
    <citation type="submission" date="2020-11" db="EMBL/GenBank/DDBJ databases">
        <authorList>
            <person name="McCartney M.A."/>
            <person name="Auch B."/>
            <person name="Kono T."/>
            <person name="Mallez S."/>
            <person name="Becker A."/>
            <person name="Gohl D.M."/>
            <person name="Silverstein K.A.T."/>
            <person name="Koren S."/>
            <person name="Bechman K.B."/>
            <person name="Herman A."/>
            <person name="Abrahante J.E."/>
            <person name="Garbe J."/>
        </authorList>
    </citation>
    <scope>NUCLEOTIDE SEQUENCE</scope>
    <source>
        <strain evidence="1">Duluth1</strain>
        <tissue evidence="1">Whole animal</tissue>
    </source>
</reference>
<dbReference type="AlphaFoldDB" id="A0A9D3YCQ4"/>
<gene>
    <name evidence="1" type="ORF">DPMN_085632</name>
</gene>
<accession>A0A9D3YCQ4</accession>
<comment type="caution">
    <text evidence="1">The sequence shown here is derived from an EMBL/GenBank/DDBJ whole genome shotgun (WGS) entry which is preliminary data.</text>
</comment>
<organism evidence="1 2">
    <name type="scientific">Dreissena polymorpha</name>
    <name type="common">Zebra mussel</name>
    <name type="synonym">Mytilus polymorpha</name>
    <dbReference type="NCBI Taxonomy" id="45954"/>
    <lineage>
        <taxon>Eukaryota</taxon>
        <taxon>Metazoa</taxon>
        <taxon>Spiralia</taxon>
        <taxon>Lophotrochozoa</taxon>
        <taxon>Mollusca</taxon>
        <taxon>Bivalvia</taxon>
        <taxon>Autobranchia</taxon>
        <taxon>Heteroconchia</taxon>
        <taxon>Euheterodonta</taxon>
        <taxon>Imparidentia</taxon>
        <taxon>Neoheterodontei</taxon>
        <taxon>Myida</taxon>
        <taxon>Dreissenoidea</taxon>
        <taxon>Dreissenidae</taxon>
        <taxon>Dreissena</taxon>
    </lineage>
</organism>
<evidence type="ECO:0000313" key="2">
    <source>
        <dbReference type="Proteomes" id="UP000828390"/>
    </source>
</evidence>
<protein>
    <submittedName>
        <fullName evidence="1">Uncharacterized protein</fullName>
    </submittedName>
</protein>
<keyword evidence="2" id="KW-1185">Reference proteome</keyword>
<sequence>MRIDPKKAHETSKLHLRAADRHTHVHKESCSEASKCPMKFNESQVGQLSIKMRTAHFVAKYHKSFLDYARVFELDKMKGLDIENSYTSNKEGAKLLASPMSPEGALLKTLNQQRFSHLLVMGRVISLVTTLYIRTCLHGVIRVQILSICIAESTSAKYIHEHICSQFVSPRFEEEMRNKLVGFCSGGI</sequence>
<dbReference type="Proteomes" id="UP000828390">
    <property type="component" value="Unassembled WGS sequence"/>
</dbReference>
<evidence type="ECO:0000313" key="1">
    <source>
        <dbReference type="EMBL" id="KAH3698113.1"/>
    </source>
</evidence>
<reference evidence="1" key="1">
    <citation type="journal article" date="2019" name="bioRxiv">
        <title>The Genome of the Zebra Mussel, Dreissena polymorpha: A Resource for Invasive Species Research.</title>
        <authorList>
            <person name="McCartney M.A."/>
            <person name="Auch B."/>
            <person name="Kono T."/>
            <person name="Mallez S."/>
            <person name="Zhang Y."/>
            <person name="Obille A."/>
            <person name="Becker A."/>
            <person name="Abrahante J.E."/>
            <person name="Garbe J."/>
            <person name="Badalamenti J.P."/>
            <person name="Herman A."/>
            <person name="Mangelson H."/>
            <person name="Liachko I."/>
            <person name="Sullivan S."/>
            <person name="Sone E.D."/>
            <person name="Koren S."/>
            <person name="Silverstein K.A.T."/>
            <person name="Beckman K.B."/>
            <person name="Gohl D.M."/>
        </authorList>
    </citation>
    <scope>NUCLEOTIDE SEQUENCE</scope>
    <source>
        <strain evidence="1">Duluth1</strain>
        <tissue evidence="1">Whole animal</tissue>
    </source>
</reference>
<proteinExistence type="predicted"/>
<name>A0A9D3YCQ4_DREPO</name>